<dbReference type="Gene3D" id="1.10.340.70">
    <property type="match status" value="1"/>
</dbReference>
<dbReference type="InterPro" id="IPR041588">
    <property type="entry name" value="Integrase_H2C2"/>
</dbReference>
<dbReference type="GeneID" id="113397589"/>
<dbReference type="OrthoDB" id="6924020at2759"/>
<dbReference type="GO" id="GO:0015074">
    <property type="term" value="P:DNA integration"/>
    <property type="evidence" value="ECO:0007669"/>
    <property type="project" value="InterPro"/>
</dbReference>
<sequence>MDQEFLKVKEGIYNNACDDIIKNYSLFKEELCFYEGLLLRGTRIIIPAQLRKQVLAAAYEGHLGIVLMKARLRTKVWWPRYDKDAETLVQTCKGCTFISAPNPPNPLKRRELPNEPWVDIAIDLMGPLPNGDFILVVVDYFSRYKEVKLLEKFPV</sequence>
<dbReference type="PANTHER" id="PTHR37984">
    <property type="entry name" value="PROTEIN CBG26694"/>
    <property type="match status" value="1"/>
</dbReference>
<evidence type="ECO:0000256" key="1">
    <source>
        <dbReference type="ARBA" id="ARBA00012493"/>
    </source>
</evidence>
<proteinExistence type="predicted"/>
<feature type="domain" description="Integrase zinc-binding" evidence="2">
    <location>
        <begin position="46"/>
        <end position="96"/>
    </location>
</feature>
<reference evidence="3" key="1">
    <citation type="submission" date="2025-05" db="UniProtKB">
        <authorList>
            <consortium name="RefSeq"/>
        </authorList>
    </citation>
    <scope>NUCLEOTIDE SEQUENCE [LARGE SCALE GENOMIC DNA]</scope>
</reference>
<evidence type="ECO:0000313" key="4">
    <source>
        <dbReference type="RefSeq" id="XP_026491791.2"/>
    </source>
</evidence>
<dbReference type="GO" id="GO:0003964">
    <property type="term" value="F:RNA-directed DNA polymerase activity"/>
    <property type="evidence" value="ECO:0007669"/>
    <property type="project" value="UniProtKB-EC"/>
</dbReference>
<dbReference type="Pfam" id="PF17921">
    <property type="entry name" value="Integrase_H2C2"/>
    <property type="match status" value="1"/>
</dbReference>
<dbReference type="RefSeq" id="XP_026491791.2">
    <property type="nucleotide sequence ID" value="XM_026636006.2"/>
</dbReference>
<evidence type="ECO:0000313" key="3">
    <source>
        <dbReference type="Proteomes" id="UP001652626"/>
    </source>
</evidence>
<reference evidence="4" key="2">
    <citation type="submission" date="2025-08" db="UniProtKB">
        <authorList>
            <consortium name="RefSeq"/>
        </authorList>
    </citation>
    <scope>IDENTIFICATION</scope>
    <source>
        <tissue evidence="4">Whole body</tissue>
    </source>
</reference>
<dbReference type="Gene3D" id="3.30.420.10">
    <property type="entry name" value="Ribonuclease H-like superfamily/Ribonuclease H"/>
    <property type="match status" value="1"/>
</dbReference>
<dbReference type="InterPro" id="IPR036397">
    <property type="entry name" value="RNaseH_sf"/>
</dbReference>
<accession>A0A8B8I6N6</accession>
<evidence type="ECO:0000259" key="2">
    <source>
        <dbReference type="Pfam" id="PF17921"/>
    </source>
</evidence>
<gene>
    <name evidence="4" type="primary">LOC113397589</name>
</gene>
<dbReference type="EC" id="2.7.7.49" evidence="1"/>
<dbReference type="GO" id="GO:0003676">
    <property type="term" value="F:nucleic acid binding"/>
    <property type="evidence" value="ECO:0007669"/>
    <property type="project" value="InterPro"/>
</dbReference>
<dbReference type="AlphaFoldDB" id="A0A8B8I6N6"/>
<dbReference type="OMA" id="CEELCTI"/>
<name>A0A8B8I6N6_VANTA</name>
<organism evidence="3 4">
    <name type="scientific">Vanessa tameamea</name>
    <name type="common">Kamehameha butterfly</name>
    <dbReference type="NCBI Taxonomy" id="334116"/>
    <lineage>
        <taxon>Eukaryota</taxon>
        <taxon>Metazoa</taxon>
        <taxon>Ecdysozoa</taxon>
        <taxon>Arthropoda</taxon>
        <taxon>Hexapoda</taxon>
        <taxon>Insecta</taxon>
        <taxon>Pterygota</taxon>
        <taxon>Neoptera</taxon>
        <taxon>Endopterygota</taxon>
        <taxon>Lepidoptera</taxon>
        <taxon>Glossata</taxon>
        <taxon>Ditrysia</taxon>
        <taxon>Papilionoidea</taxon>
        <taxon>Nymphalidae</taxon>
        <taxon>Nymphalinae</taxon>
        <taxon>Vanessa</taxon>
    </lineage>
</organism>
<dbReference type="PANTHER" id="PTHR37984:SF11">
    <property type="entry name" value="INTEGRASE CATALYTIC DOMAIN-CONTAINING PROTEIN"/>
    <property type="match status" value="1"/>
</dbReference>
<keyword evidence="3" id="KW-1185">Reference proteome</keyword>
<dbReference type="Proteomes" id="UP001652626">
    <property type="component" value="Chromosome 3"/>
</dbReference>
<protein>
    <recommendedName>
        <fullName evidence="1">RNA-directed DNA polymerase</fullName>
        <ecNumber evidence="1">2.7.7.49</ecNumber>
    </recommendedName>
</protein>
<dbReference type="InterPro" id="IPR050951">
    <property type="entry name" value="Retrovirus_Pol_polyprotein"/>
</dbReference>